<reference evidence="2" key="1">
    <citation type="journal article" date="2023" name="Mol. Ecol. Resour.">
        <title>Chromosome-level genome assembly of a triploid poplar Populus alba 'Berolinensis'.</title>
        <authorList>
            <person name="Chen S."/>
            <person name="Yu Y."/>
            <person name="Wang X."/>
            <person name="Wang S."/>
            <person name="Zhang T."/>
            <person name="Zhou Y."/>
            <person name="He R."/>
            <person name="Meng N."/>
            <person name="Wang Y."/>
            <person name="Liu W."/>
            <person name="Liu Z."/>
            <person name="Liu J."/>
            <person name="Guo Q."/>
            <person name="Huang H."/>
            <person name="Sederoff R.R."/>
            <person name="Wang G."/>
            <person name="Qu G."/>
            <person name="Chen S."/>
        </authorList>
    </citation>
    <scope>NUCLEOTIDE SEQUENCE</scope>
    <source>
        <strain evidence="2">SC-2020</strain>
    </source>
</reference>
<gene>
    <name evidence="2" type="ORF">NC653_006270</name>
</gene>
<dbReference type="AlphaFoldDB" id="A0AAD6RE04"/>
<feature type="chain" id="PRO_5042105832" description="Secreted protein" evidence="1">
    <location>
        <begin position="28"/>
        <end position="91"/>
    </location>
</feature>
<evidence type="ECO:0000313" key="3">
    <source>
        <dbReference type="Proteomes" id="UP001164929"/>
    </source>
</evidence>
<sequence>MHAKLTDDLLILTRFYLLIAMIRGVQGLVGMENAHRINSVPEGTGRAQFYTRFNMQLPCHNMTWVVGGLMTQEVVAESCLIETVPYPQTKQ</sequence>
<keyword evidence="3" id="KW-1185">Reference proteome</keyword>
<protein>
    <recommendedName>
        <fullName evidence="4">Secreted protein</fullName>
    </recommendedName>
</protein>
<dbReference type="Proteomes" id="UP001164929">
    <property type="component" value="Chromosome 2"/>
</dbReference>
<dbReference type="EMBL" id="JAQIZT010000002">
    <property type="protein sequence ID" value="KAJ7007169.1"/>
    <property type="molecule type" value="Genomic_DNA"/>
</dbReference>
<accession>A0AAD6RE04</accession>
<name>A0AAD6RE04_9ROSI</name>
<comment type="caution">
    <text evidence="2">The sequence shown here is derived from an EMBL/GenBank/DDBJ whole genome shotgun (WGS) entry which is preliminary data.</text>
</comment>
<feature type="signal peptide" evidence="1">
    <location>
        <begin position="1"/>
        <end position="27"/>
    </location>
</feature>
<organism evidence="2 3">
    <name type="scientific">Populus alba x Populus x berolinensis</name>
    <dbReference type="NCBI Taxonomy" id="444605"/>
    <lineage>
        <taxon>Eukaryota</taxon>
        <taxon>Viridiplantae</taxon>
        <taxon>Streptophyta</taxon>
        <taxon>Embryophyta</taxon>
        <taxon>Tracheophyta</taxon>
        <taxon>Spermatophyta</taxon>
        <taxon>Magnoliopsida</taxon>
        <taxon>eudicotyledons</taxon>
        <taxon>Gunneridae</taxon>
        <taxon>Pentapetalae</taxon>
        <taxon>rosids</taxon>
        <taxon>fabids</taxon>
        <taxon>Malpighiales</taxon>
        <taxon>Salicaceae</taxon>
        <taxon>Saliceae</taxon>
        <taxon>Populus</taxon>
    </lineage>
</organism>
<evidence type="ECO:0000313" key="2">
    <source>
        <dbReference type="EMBL" id="KAJ7007169.1"/>
    </source>
</evidence>
<evidence type="ECO:0000256" key="1">
    <source>
        <dbReference type="SAM" id="SignalP"/>
    </source>
</evidence>
<evidence type="ECO:0008006" key="4">
    <source>
        <dbReference type="Google" id="ProtNLM"/>
    </source>
</evidence>
<proteinExistence type="predicted"/>
<keyword evidence="1" id="KW-0732">Signal</keyword>